<dbReference type="InterPro" id="IPR036429">
    <property type="entry name" value="SpoA-like_sf"/>
</dbReference>
<keyword evidence="4" id="KW-1185">Reference proteome</keyword>
<protein>
    <submittedName>
        <fullName evidence="3">Type III secretion inner membrane protein SctQ</fullName>
    </submittedName>
</protein>
<feature type="compositionally biased region" description="Polar residues" evidence="1">
    <location>
        <begin position="207"/>
        <end position="216"/>
    </location>
</feature>
<organism evidence="3 4">
    <name type="scientific">Burkholderia mallei (strain ATCC 23344)</name>
    <dbReference type="NCBI Taxonomy" id="243160"/>
    <lineage>
        <taxon>Bacteria</taxon>
        <taxon>Pseudomonadati</taxon>
        <taxon>Pseudomonadota</taxon>
        <taxon>Betaproteobacteria</taxon>
        <taxon>Burkholderiales</taxon>
        <taxon>Burkholderiaceae</taxon>
        <taxon>Burkholderia</taxon>
        <taxon>pseudomallei group</taxon>
    </lineage>
</organism>
<accession>A0A0H2WBC4</accession>
<dbReference type="Pfam" id="PF01052">
    <property type="entry name" value="FliMN_C"/>
    <property type="match status" value="1"/>
</dbReference>
<proteinExistence type="predicted"/>
<feature type="compositionally biased region" description="Low complexity" evidence="1">
    <location>
        <begin position="530"/>
        <end position="546"/>
    </location>
</feature>
<dbReference type="Gene3D" id="2.30.330.10">
    <property type="entry name" value="SpoA-like"/>
    <property type="match status" value="1"/>
</dbReference>
<dbReference type="SUPFAM" id="SSF101801">
    <property type="entry name" value="Surface presentation of antigens (SPOA)"/>
    <property type="match status" value="1"/>
</dbReference>
<feature type="region of interest" description="Disordered" evidence="1">
    <location>
        <begin position="185"/>
        <end position="219"/>
    </location>
</feature>
<dbReference type="AlphaFoldDB" id="A0A0H2WBC4"/>
<feature type="region of interest" description="Disordered" evidence="1">
    <location>
        <begin position="43"/>
        <end position="78"/>
    </location>
</feature>
<gene>
    <name evidence="3" type="primary">sctQ</name>
    <name evidence="3" type="ordered locus">BMAA1629</name>
</gene>
<dbReference type="Proteomes" id="UP000006693">
    <property type="component" value="Chromosome 2"/>
</dbReference>
<feature type="region of interest" description="Disordered" evidence="1">
    <location>
        <begin position="523"/>
        <end position="557"/>
    </location>
</feature>
<evidence type="ECO:0000313" key="4">
    <source>
        <dbReference type="Proteomes" id="UP000006693"/>
    </source>
</evidence>
<feature type="compositionally biased region" description="Low complexity" evidence="1">
    <location>
        <begin position="44"/>
        <end position="53"/>
    </location>
</feature>
<dbReference type="eggNOG" id="COG1886">
    <property type="taxonomic scope" value="Bacteria"/>
</dbReference>
<reference evidence="3 4" key="1">
    <citation type="journal article" date="2004" name="Proc. Natl. Acad. Sci. U.S.A.">
        <title>Structural flexibility in the Burkholderia mallei genome.</title>
        <authorList>
            <person name="Nierman W.C."/>
            <person name="DeShazer D."/>
            <person name="Kim H.S."/>
            <person name="Tettelin H."/>
            <person name="Nelson K.E."/>
            <person name="Feldblyum T."/>
            <person name="Ulrich R.L."/>
            <person name="Ronning C.M."/>
            <person name="Brinkac L.M."/>
            <person name="Daugherty S.C."/>
            <person name="Davidsen T.D."/>
            <person name="Deboy R.T."/>
            <person name="Dimitrov G."/>
            <person name="Dodson R.J."/>
            <person name="Durkin A.S."/>
            <person name="Gwinn M.L."/>
            <person name="Haft D.H."/>
            <person name="Khouri H."/>
            <person name="Kolonay J.F."/>
            <person name="Madupu R."/>
            <person name="Mohammoud Y."/>
            <person name="Nelson W.C."/>
            <person name="Radune D."/>
            <person name="Romero C.M."/>
            <person name="Sarria S."/>
            <person name="Selengut J."/>
            <person name="Shamblin C."/>
            <person name="Sullivan S.A."/>
            <person name="White O."/>
            <person name="Yu Y."/>
            <person name="Zafar N."/>
            <person name="Zhou L."/>
            <person name="Fraser C.M."/>
        </authorList>
    </citation>
    <scope>NUCLEOTIDE SEQUENCE [LARGE SCALE GENOMIC DNA]</scope>
    <source>
        <strain evidence="3 4">ATCC 23344</strain>
    </source>
</reference>
<dbReference type="NCBIfam" id="TIGR02557">
    <property type="entry name" value="HpaP"/>
    <property type="match status" value="1"/>
</dbReference>
<dbReference type="InterPro" id="IPR001543">
    <property type="entry name" value="FliN-like_C"/>
</dbReference>
<dbReference type="EMBL" id="CP000011">
    <property type="protein sequence ID" value="AAU45972.1"/>
    <property type="molecule type" value="Genomic_DNA"/>
</dbReference>
<dbReference type="InterPro" id="IPR013385">
    <property type="entry name" value="T3SS_SpaO/YscQ/SpaO"/>
</dbReference>
<dbReference type="GO" id="GO:0030254">
    <property type="term" value="P:protein secretion by the type III secretion system"/>
    <property type="evidence" value="ECO:0007669"/>
    <property type="project" value="InterPro"/>
</dbReference>
<feature type="domain" description="Flagellar motor switch protein FliN-like C-terminal" evidence="2">
    <location>
        <begin position="569"/>
        <end position="638"/>
    </location>
</feature>
<dbReference type="KEGG" id="bma:BMAA1629"/>
<evidence type="ECO:0000256" key="1">
    <source>
        <dbReference type="SAM" id="MobiDB-lite"/>
    </source>
</evidence>
<evidence type="ECO:0000259" key="2">
    <source>
        <dbReference type="Pfam" id="PF01052"/>
    </source>
</evidence>
<dbReference type="PATRIC" id="fig|243160.12.peg.5218"/>
<sequence>MSAADLRPVRIIAGAPAAEPAGAPAPRAARRGFDYAQLMRRSRVAPAGAPAPRGDGERPRDAAMPWRDGAAPSFERDPAALPDALGREAMARACAGADAFVNQVFAQRERVVRVAEALAAEIAALGGGDASGQWEQPAARRGVAAGYGAASRSFAFRLAASVRDAGRGDAALTLHTWRDAARATRHAARASRRAAHDRDRRRLKRAQSNPTATMNTEPIELEPATAEPPGIDTALPLPACSAFDAALARIVCDARLAAWLARFPGLSDWRASAGERPCFERPGVLELRRGGAAAHVAIDLAAFPALEVVAAPALDARGDASLSLRAALAATLLAPLVAAFAAAGLDGVTVGALRAVPAAALDATRCMLSFALDGAPLRCALLDAQAPWLDALAARLRDERRRDASSGLARVRLPGRVRLGTRALPLAVLRSLRPGDVLLDMVPAALGAARAGPLHAWWGARRAAQWHATVLIEGTTMTMTEMPDTADDLDEPIVAGDLPADSLADFPADSPAAVPAEFPAEFPADRAGDLPAPSAAHSSPGSLAGLPAGLQADAPPRDARYAAPEPADLGEVALPVHVEIDTLSLSIAELAALRPGYVLELPLAARDVPVRLVAYGQAIGGGRLVAVGAHLGVRIDRMAGDDGSV</sequence>
<dbReference type="NCBIfam" id="TIGR02551">
    <property type="entry name" value="SpaO_YscQ"/>
    <property type="match status" value="1"/>
</dbReference>
<dbReference type="HOGENOM" id="CLU_028386_0_0_4"/>
<evidence type="ECO:0000313" key="3">
    <source>
        <dbReference type="EMBL" id="AAU45972.1"/>
    </source>
</evidence>
<dbReference type="InterPro" id="IPR013390">
    <property type="entry name" value="T3SS_HpaP"/>
</dbReference>
<name>A0A0H2WBC4_BURMA</name>